<protein>
    <submittedName>
        <fullName evidence="2">Uncharacterized protein</fullName>
    </submittedName>
</protein>
<sequence length="368" mass="43078">MRHKIIVPAELWQSWFNIKPQTSIDKKFAFSFTTNGVSASLSCRKEIIINDEKTPMKLPPLNKKVGLIGSDPGARCPMAGIKVQSLDDIGDKDKKQRFCEKNSTFRYRSGEFERAKKRVIIAGDVDNIVQNLTKLEFSHINLKNPLNYYENAIYRLKCFEIKYPIYELDKLIKLKWSKQTQSMRQTDRQINKLLYNVGAKNRKKKLMIQNILNIEKICVKKLTMQKKKTAKAVVDKISINIGDDFDAKRAAGAIEKYKKQAVKERLKNKNYSAKASVAATKLRKARKLAKQLRVASRNKDTKSKSTLKREKIAREKQQKKRKEEREKEKKIIEEKKLTQMSSYEQKKWPRKLRRLITGDIQNYKYYHI</sequence>
<name>A0A834XN07_APHGI</name>
<feature type="compositionally biased region" description="Basic and acidic residues" evidence="1">
    <location>
        <begin position="297"/>
        <end position="329"/>
    </location>
</feature>
<gene>
    <name evidence="2" type="ORF">HCN44_008052</name>
</gene>
<feature type="region of interest" description="Disordered" evidence="1">
    <location>
        <begin position="291"/>
        <end position="329"/>
    </location>
</feature>
<evidence type="ECO:0000313" key="2">
    <source>
        <dbReference type="EMBL" id="KAF7989378.1"/>
    </source>
</evidence>
<comment type="caution">
    <text evidence="2">The sequence shown here is derived from an EMBL/GenBank/DDBJ whole genome shotgun (WGS) entry which is preliminary data.</text>
</comment>
<accession>A0A834XN07</accession>
<evidence type="ECO:0000256" key="1">
    <source>
        <dbReference type="SAM" id="MobiDB-lite"/>
    </source>
</evidence>
<keyword evidence="3" id="KW-1185">Reference proteome</keyword>
<reference evidence="2 3" key="1">
    <citation type="submission" date="2020-08" db="EMBL/GenBank/DDBJ databases">
        <title>Aphidius gifuensis genome sequencing and assembly.</title>
        <authorList>
            <person name="Du Z."/>
        </authorList>
    </citation>
    <scope>NUCLEOTIDE SEQUENCE [LARGE SCALE GENOMIC DNA]</scope>
    <source>
        <strain evidence="2">YNYX2018</strain>
        <tissue evidence="2">Adults</tissue>
    </source>
</reference>
<organism evidence="2 3">
    <name type="scientific">Aphidius gifuensis</name>
    <name type="common">Parasitoid wasp</name>
    <dbReference type="NCBI Taxonomy" id="684658"/>
    <lineage>
        <taxon>Eukaryota</taxon>
        <taxon>Metazoa</taxon>
        <taxon>Ecdysozoa</taxon>
        <taxon>Arthropoda</taxon>
        <taxon>Hexapoda</taxon>
        <taxon>Insecta</taxon>
        <taxon>Pterygota</taxon>
        <taxon>Neoptera</taxon>
        <taxon>Endopterygota</taxon>
        <taxon>Hymenoptera</taxon>
        <taxon>Apocrita</taxon>
        <taxon>Ichneumonoidea</taxon>
        <taxon>Braconidae</taxon>
        <taxon>Aphidiinae</taxon>
        <taxon>Aphidius</taxon>
    </lineage>
</organism>
<proteinExistence type="predicted"/>
<dbReference type="Proteomes" id="UP000639338">
    <property type="component" value="Unassembled WGS sequence"/>
</dbReference>
<evidence type="ECO:0000313" key="3">
    <source>
        <dbReference type="Proteomes" id="UP000639338"/>
    </source>
</evidence>
<dbReference type="AlphaFoldDB" id="A0A834XN07"/>
<dbReference type="EMBL" id="JACMRX010000005">
    <property type="protein sequence ID" value="KAF7989378.1"/>
    <property type="molecule type" value="Genomic_DNA"/>
</dbReference>